<keyword evidence="5 7" id="KW-1133">Transmembrane helix</keyword>
<dbReference type="InterPro" id="IPR010290">
    <property type="entry name" value="TM_effector"/>
</dbReference>
<feature type="transmembrane region" description="Helical" evidence="7">
    <location>
        <begin position="362"/>
        <end position="384"/>
    </location>
</feature>
<feature type="transmembrane region" description="Helical" evidence="7">
    <location>
        <begin position="306"/>
        <end position="325"/>
    </location>
</feature>
<dbReference type="Pfam" id="PF05977">
    <property type="entry name" value="MFS_3"/>
    <property type="match status" value="1"/>
</dbReference>
<dbReference type="PANTHER" id="PTHR23513">
    <property type="entry name" value="INTEGRAL MEMBRANE EFFLUX PROTEIN-RELATED"/>
    <property type="match status" value="1"/>
</dbReference>
<feature type="transmembrane region" description="Helical" evidence="7">
    <location>
        <begin position="35"/>
        <end position="55"/>
    </location>
</feature>
<feature type="transmembrane region" description="Helical" evidence="7">
    <location>
        <begin position="240"/>
        <end position="267"/>
    </location>
</feature>
<feature type="transmembrane region" description="Helical" evidence="7">
    <location>
        <begin position="191"/>
        <end position="210"/>
    </location>
</feature>
<dbReference type="SUPFAM" id="SSF103473">
    <property type="entry name" value="MFS general substrate transporter"/>
    <property type="match status" value="1"/>
</dbReference>
<feature type="transmembrane region" description="Helical" evidence="7">
    <location>
        <begin position="396"/>
        <end position="415"/>
    </location>
</feature>
<keyword evidence="9" id="KW-1185">Reference proteome</keyword>
<evidence type="ECO:0000256" key="3">
    <source>
        <dbReference type="ARBA" id="ARBA00022475"/>
    </source>
</evidence>
<feature type="transmembrane region" description="Helical" evidence="7">
    <location>
        <begin position="331"/>
        <end position="350"/>
    </location>
</feature>
<dbReference type="OrthoDB" id="4528313at2"/>
<dbReference type="RefSeq" id="WP_132486847.1">
    <property type="nucleotide sequence ID" value="NZ_SMKW01000023.1"/>
</dbReference>
<dbReference type="GO" id="GO:0005886">
    <property type="term" value="C:plasma membrane"/>
    <property type="evidence" value="ECO:0007669"/>
    <property type="project" value="UniProtKB-SubCell"/>
</dbReference>
<feature type="transmembrane region" description="Helical" evidence="7">
    <location>
        <begin position="67"/>
        <end position="89"/>
    </location>
</feature>
<comment type="caution">
    <text evidence="8">The sequence shown here is derived from an EMBL/GenBank/DDBJ whole genome shotgun (WGS) entry which is preliminary data.</text>
</comment>
<dbReference type="EMBL" id="SMKW01000023">
    <property type="protein sequence ID" value="TDD49947.1"/>
    <property type="molecule type" value="Genomic_DNA"/>
</dbReference>
<evidence type="ECO:0000256" key="7">
    <source>
        <dbReference type="SAM" id="Phobius"/>
    </source>
</evidence>
<feature type="transmembrane region" description="Helical" evidence="7">
    <location>
        <begin position="279"/>
        <end position="299"/>
    </location>
</feature>
<keyword evidence="3" id="KW-1003">Cell membrane</keyword>
<accession>A0A4V2YMB8</accession>
<feature type="transmembrane region" description="Helical" evidence="7">
    <location>
        <begin position="123"/>
        <end position="144"/>
    </location>
</feature>
<dbReference type="Proteomes" id="UP000294947">
    <property type="component" value="Unassembled WGS sequence"/>
</dbReference>
<evidence type="ECO:0000313" key="8">
    <source>
        <dbReference type="EMBL" id="TDD49947.1"/>
    </source>
</evidence>
<name>A0A4V2YMB8_9PSEU</name>
<evidence type="ECO:0000256" key="2">
    <source>
        <dbReference type="ARBA" id="ARBA00022448"/>
    </source>
</evidence>
<dbReference type="Gene3D" id="1.20.1250.20">
    <property type="entry name" value="MFS general substrate transporter like domains"/>
    <property type="match status" value="1"/>
</dbReference>
<evidence type="ECO:0000313" key="9">
    <source>
        <dbReference type="Proteomes" id="UP000294947"/>
    </source>
</evidence>
<keyword evidence="4 7" id="KW-0812">Transmembrane</keyword>
<protein>
    <submittedName>
        <fullName evidence="8">MFS transporter</fullName>
    </submittedName>
</protein>
<keyword evidence="6 7" id="KW-0472">Membrane</keyword>
<gene>
    <name evidence="8" type="ORF">E1288_18885</name>
</gene>
<dbReference type="PANTHER" id="PTHR23513:SF6">
    <property type="entry name" value="MAJOR FACILITATOR SUPERFAMILY ASSOCIATED DOMAIN-CONTAINING PROTEIN"/>
    <property type="match status" value="1"/>
</dbReference>
<evidence type="ECO:0000256" key="5">
    <source>
        <dbReference type="ARBA" id="ARBA00022989"/>
    </source>
</evidence>
<reference evidence="8 9" key="1">
    <citation type="submission" date="2019-03" db="EMBL/GenBank/DDBJ databases">
        <title>Draft genome sequences of novel Actinobacteria.</title>
        <authorList>
            <person name="Sahin N."/>
            <person name="Ay H."/>
            <person name="Saygin H."/>
        </authorList>
    </citation>
    <scope>NUCLEOTIDE SEQUENCE [LARGE SCALE GENOMIC DNA]</scope>
    <source>
        <strain evidence="8 9">7K502</strain>
    </source>
</reference>
<dbReference type="AlphaFoldDB" id="A0A4V2YMB8"/>
<dbReference type="CDD" id="cd06173">
    <property type="entry name" value="MFS_MefA_like"/>
    <property type="match status" value="1"/>
</dbReference>
<evidence type="ECO:0000256" key="4">
    <source>
        <dbReference type="ARBA" id="ARBA00022692"/>
    </source>
</evidence>
<comment type="subcellular location">
    <subcellularLocation>
        <location evidence="1">Cell membrane</location>
        <topology evidence="1">Multi-pass membrane protein</topology>
    </subcellularLocation>
</comment>
<keyword evidence="2" id="KW-0813">Transport</keyword>
<proteinExistence type="predicted"/>
<organism evidence="8 9">
    <name type="scientific">Saccharopolyspora elongata</name>
    <dbReference type="NCBI Taxonomy" id="2530387"/>
    <lineage>
        <taxon>Bacteria</taxon>
        <taxon>Bacillati</taxon>
        <taxon>Actinomycetota</taxon>
        <taxon>Actinomycetes</taxon>
        <taxon>Pseudonocardiales</taxon>
        <taxon>Pseudonocardiaceae</taxon>
        <taxon>Saccharopolyspora</taxon>
    </lineage>
</organism>
<evidence type="ECO:0000256" key="1">
    <source>
        <dbReference type="ARBA" id="ARBA00004651"/>
    </source>
</evidence>
<evidence type="ECO:0000256" key="6">
    <source>
        <dbReference type="ARBA" id="ARBA00023136"/>
    </source>
</evidence>
<dbReference type="InterPro" id="IPR036259">
    <property type="entry name" value="MFS_trans_sf"/>
</dbReference>
<sequence>MTKNDTAADTLAPTPAPPGFPRVLLPFRRSSYRRLAAALFFALCTSGLWVVAQVWEVVRIGGGASELSFVASAASLGALLPLLLGGAVADRVAQKTILIVVQGAHTLVLTTAALLALTDQLRLWHLVVVAFLGGTATAFYFPAYSAWLPALLAEDELMAVNGFEGMLRPTIQQAAGPAVGSVIIAAASPGAAMAVAAATAFAAFCAFLAVPRTPVRRRDDARSVVADIAEGFRYMVATRWLLASLIFASLMVMMLMGPLQVVLPFLIKDRLGGGAEQHALVLAAWGIGGAVGSLVMGSLRMPRRYLTVLIGLWGVSCLPLVAIAFAGELWIIIAAAFAVGAMFSSPMVLWGTLLQRRVPPHLLGRITSLDFFVSIAFLPVSMAVAGPVAELIGTPATFLAAGTVPAIAAVAAIVLGRLPADELAHPLAPERAL</sequence>